<keyword evidence="4 6" id="KW-1133">Transmembrane helix</keyword>
<feature type="transmembrane region" description="Helical" evidence="6">
    <location>
        <begin position="135"/>
        <end position="154"/>
    </location>
</feature>
<feature type="transmembrane region" description="Helical" evidence="6">
    <location>
        <begin position="82"/>
        <end position="106"/>
    </location>
</feature>
<sequence>MRADKAAVFGCGAGVLGLVVLVVLAGDVHEALGDSDPGRLASLLFAVVRFSADAAGVVAVGALAFAVFVVPARQGGRLTADAFAAVRTAAVAATAWVFAALAAVPLSAGDASGQPMAVVWANLPALVDATEEPKAWLLVSAAALVVAVGARSTLTWTTTVLWFVIAVVGLLPPVIAGHVSVGAWHDVATNAMAWHIPAAGVWVGALVALRAFLRRPGSRDRDVVLRRYRGLTLVCLGVLVLSGLISGLVLSGGSVGGYAALLAAKVAACAAVLLLRRWKNTRWTFAVELVVLCLTMAASVGLTHLVPPAFLADRPSVQETVLGYDLPSPPTVSALLLEWRPDLVLGLGAVLLAGAYLVGVRALRRRGDAWQVGRVAAWLSGCLVVLVTTSSGLGRHSPGTFSLHMVAHMSLTMLAPVLLVLGGPVTLALRTLPPGPRAWLLALTRSRAARIVGHPAVAATTFVASFYVLYFSGLFGAAMPFHWAHQVMNLHFLLSGYVFYWLVIGVDRPPHPLPHLARLGMLFAVMPFHAFFGVILMSAQTVIAETYYRNLGLAWVPDLLTDQRLGGGIAWATGEIPMLVVVVALLRQWVAADRREATRTDRRLDSGEDDRLDAYNAMLADLVKRGH</sequence>
<organism evidence="7 8">
    <name type="scientific">Umezawaea endophytica</name>
    <dbReference type="NCBI Taxonomy" id="1654476"/>
    <lineage>
        <taxon>Bacteria</taxon>
        <taxon>Bacillati</taxon>
        <taxon>Actinomycetota</taxon>
        <taxon>Actinomycetes</taxon>
        <taxon>Pseudonocardiales</taxon>
        <taxon>Pseudonocardiaceae</taxon>
        <taxon>Umezawaea</taxon>
    </lineage>
</organism>
<keyword evidence="3 6" id="KW-0812">Transmembrane</keyword>
<keyword evidence="5 6" id="KW-0472">Membrane</keyword>
<dbReference type="AlphaFoldDB" id="A0A9X2VI38"/>
<dbReference type="InterPro" id="IPR019108">
    <property type="entry name" value="Caa3_assmbl_CtaG-rel"/>
</dbReference>
<keyword evidence="2" id="KW-1003">Cell membrane</keyword>
<keyword evidence="8" id="KW-1185">Reference proteome</keyword>
<feature type="transmembrane region" description="Helical" evidence="6">
    <location>
        <begin position="191"/>
        <end position="209"/>
    </location>
</feature>
<feature type="transmembrane region" description="Helical" evidence="6">
    <location>
        <begin position="161"/>
        <end position="185"/>
    </location>
</feature>
<feature type="transmembrane region" description="Helical" evidence="6">
    <location>
        <begin position="343"/>
        <end position="363"/>
    </location>
</feature>
<comment type="subcellular location">
    <subcellularLocation>
        <location evidence="1">Cell membrane</location>
        <topology evidence="1">Multi-pass membrane protein</topology>
    </subcellularLocation>
</comment>
<evidence type="ECO:0000256" key="3">
    <source>
        <dbReference type="ARBA" id="ARBA00022692"/>
    </source>
</evidence>
<feature type="transmembrane region" description="Helical" evidence="6">
    <location>
        <begin position="490"/>
        <end position="507"/>
    </location>
</feature>
<dbReference type="RefSeq" id="WP_259622435.1">
    <property type="nucleotide sequence ID" value="NZ_JANYMP010000003.1"/>
</dbReference>
<evidence type="ECO:0000256" key="1">
    <source>
        <dbReference type="ARBA" id="ARBA00004651"/>
    </source>
</evidence>
<feature type="transmembrane region" description="Helical" evidence="6">
    <location>
        <begin position="405"/>
        <end position="430"/>
    </location>
</feature>
<accession>A0A9X2VI38</accession>
<reference evidence="7" key="1">
    <citation type="submission" date="2022-08" db="EMBL/GenBank/DDBJ databases">
        <authorList>
            <person name="Tistechok S."/>
            <person name="Samborskyy M."/>
            <person name="Roman I."/>
        </authorList>
    </citation>
    <scope>NUCLEOTIDE SEQUENCE</scope>
    <source>
        <strain evidence="7">DSM 103496</strain>
    </source>
</reference>
<evidence type="ECO:0000256" key="5">
    <source>
        <dbReference type="ARBA" id="ARBA00023136"/>
    </source>
</evidence>
<evidence type="ECO:0000313" key="8">
    <source>
        <dbReference type="Proteomes" id="UP001141259"/>
    </source>
</evidence>
<feature type="transmembrane region" description="Helical" evidence="6">
    <location>
        <begin position="287"/>
        <end position="306"/>
    </location>
</feature>
<evidence type="ECO:0000256" key="4">
    <source>
        <dbReference type="ARBA" id="ARBA00022989"/>
    </source>
</evidence>
<dbReference type="Pfam" id="PF09678">
    <property type="entry name" value="Caa3_CtaG"/>
    <property type="match status" value="1"/>
</dbReference>
<feature type="transmembrane region" description="Helical" evidence="6">
    <location>
        <begin position="41"/>
        <end position="70"/>
    </location>
</feature>
<dbReference type="Proteomes" id="UP001141259">
    <property type="component" value="Unassembled WGS sequence"/>
</dbReference>
<name>A0A9X2VI38_9PSEU</name>
<feature type="transmembrane region" description="Helical" evidence="6">
    <location>
        <begin position="230"/>
        <end position="249"/>
    </location>
</feature>
<dbReference type="GO" id="GO:0005886">
    <property type="term" value="C:plasma membrane"/>
    <property type="evidence" value="ECO:0007669"/>
    <property type="project" value="UniProtKB-SubCell"/>
</dbReference>
<evidence type="ECO:0000256" key="2">
    <source>
        <dbReference type="ARBA" id="ARBA00022475"/>
    </source>
</evidence>
<evidence type="ECO:0000313" key="7">
    <source>
        <dbReference type="EMBL" id="MCS7476922.1"/>
    </source>
</evidence>
<dbReference type="EMBL" id="JANYMP010000003">
    <property type="protein sequence ID" value="MCS7476922.1"/>
    <property type="molecule type" value="Genomic_DNA"/>
</dbReference>
<feature type="transmembrane region" description="Helical" evidence="6">
    <location>
        <begin position="375"/>
        <end position="393"/>
    </location>
</feature>
<evidence type="ECO:0000256" key="6">
    <source>
        <dbReference type="SAM" id="Phobius"/>
    </source>
</evidence>
<gene>
    <name evidence="7" type="ORF">NZH93_08640</name>
</gene>
<feature type="transmembrane region" description="Helical" evidence="6">
    <location>
        <begin position="255"/>
        <end position="275"/>
    </location>
</feature>
<protein>
    <submittedName>
        <fullName evidence="7">Cytochrome c oxidase assembly protein</fullName>
    </submittedName>
</protein>
<feature type="transmembrane region" description="Helical" evidence="6">
    <location>
        <begin position="568"/>
        <end position="586"/>
    </location>
</feature>
<feature type="transmembrane region" description="Helical" evidence="6">
    <location>
        <begin position="451"/>
        <end position="470"/>
    </location>
</feature>
<feature type="transmembrane region" description="Helical" evidence="6">
    <location>
        <begin position="519"/>
        <end position="548"/>
    </location>
</feature>
<proteinExistence type="predicted"/>
<comment type="caution">
    <text evidence="7">The sequence shown here is derived from an EMBL/GenBank/DDBJ whole genome shotgun (WGS) entry which is preliminary data.</text>
</comment>